<dbReference type="EMBL" id="JABSTV010001246">
    <property type="protein sequence ID" value="KAH7976674.1"/>
    <property type="molecule type" value="Genomic_DNA"/>
</dbReference>
<keyword evidence="3" id="KW-0677">Repeat</keyword>
<dbReference type="InterPro" id="IPR036236">
    <property type="entry name" value="Znf_C2H2_sf"/>
</dbReference>
<dbReference type="FunFam" id="3.30.160.60:FF:000110">
    <property type="entry name" value="Zinc finger protein-like"/>
    <property type="match status" value="1"/>
</dbReference>
<dbReference type="AlphaFoldDB" id="A0A9D4T7S8"/>
<evidence type="ECO:0000256" key="1">
    <source>
        <dbReference type="ARBA" id="ARBA00004123"/>
    </source>
</evidence>
<keyword evidence="5" id="KW-0862">Zinc</keyword>
<dbReference type="PANTHER" id="PTHR16515">
    <property type="entry name" value="PR DOMAIN ZINC FINGER PROTEIN"/>
    <property type="match status" value="1"/>
</dbReference>
<keyword evidence="8" id="KW-0804">Transcription</keyword>
<dbReference type="VEuPathDB" id="VectorBase:RSAN_039197"/>
<dbReference type="PROSITE" id="PS50157">
    <property type="entry name" value="ZINC_FINGER_C2H2_2"/>
    <property type="match status" value="3"/>
</dbReference>
<comment type="subcellular location">
    <subcellularLocation>
        <location evidence="1">Nucleus</location>
    </subcellularLocation>
</comment>
<dbReference type="Gene3D" id="3.30.160.60">
    <property type="entry name" value="Classic Zinc Finger"/>
    <property type="match status" value="3"/>
</dbReference>
<dbReference type="GO" id="GO:0005634">
    <property type="term" value="C:nucleus"/>
    <property type="evidence" value="ECO:0007669"/>
    <property type="project" value="UniProtKB-SubCell"/>
</dbReference>
<accession>A0A9D4T7S8</accession>
<evidence type="ECO:0000256" key="3">
    <source>
        <dbReference type="ARBA" id="ARBA00022737"/>
    </source>
</evidence>
<evidence type="ECO:0000256" key="9">
    <source>
        <dbReference type="ARBA" id="ARBA00023242"/>
    </source>
</evidence>
<comment type="caution">
    <text evidence="12">The sequence shown here is derived from an EMBL/GenBank/DDBJ whole genome shotgun (WGS) entry which is preliminary data.</text>
</comment>
<evidence type="ECO:0000256" key="5">
    <source>
        <dbReference type="ARBA" id="ARBA00022833"/>
    </source>
</evidence>
<dbReference type="GO" id="GO:0003677">
    <property type="term" value="F:DNA binding"/>
    <property type="evidence" value="ECO:0007669"/>
    <property type="project" value="UniProtKB-KW"/>
</dbReference>
<proteinExistence type="predicted"/>
<evidence type="ECO:0000256" key="8">
    <source>
        <dbReference type="ARBA" id="ARBA00023163"/>
    </source>
</evidence>
<dbReference type="Pfam" id="PF00096">
    <property type="entry name" value="zf-C2H2"/>
    <property type="match status" value="1"/>
</dbReference>
<keyword evidence="13" id="KW-1185">Reference proteome</keyword>
<evidence type="ECO:0000259" key="11">
    <source>
        <dbReference type="PROSITE" id="PS50157"/>
    </source>
</evidence>
<feature type="domain" description="C2H2-type" evidence="11">
    <location>
        <begin position="72"/>
        <end position="99"/>
    </location>
</feature>
<organism evidence="12 13">
    <name type="scientific">Rhipicephalus sanguineus</name>
    <name type="common">Brown dog tick</name>
    <name type="synonym">Ixodes sanguineus</name>
    <dbReference type="NCBI Taxonomy" id="34632"/>
    <lineage>
        <taxon>Eukaryota</taxon>
        <taxon>Metazoa</taxon>
        <taxon>Ecdysozoa</taxon>
        <taxon>Arthropoda</taxon>
        <taxon>Chelicerata</taxon>
        <taxon>Arachnida</taxon>
        <taxon>Acari</taxon>
        <taxon>Parasitiformes</taxon>
        <taxon>Ixodida</taxon>
        <taxon>Ixodoidea</taxon>
        <taxon>Ixodidae</taxon>
        <taxon>Rhipicephalinae</taxon>
        <taxon>Rhipicephalus</taxon>
        <taxon>Rhipicephalus</taxon>
    </lineage>
</organism>
<evidence type="ECO:0000256" key="4">
    <source>
        <dbReference type="ARBA" id="ARBA00022771"/>
    </source>
</evidence>
<dbReference type="PROSITE" id="PS00028">
    <property type="entry name" value="ZINC_FINGER_C2H2_1"/>
    <property type="match status" value="3"/>
</dbReference>
<dbReference type="GO" id="GO:0008270">
    <property type="term" value="F:zinc ion binding"/>
    <property type="evidence" value="ECO:0007669"/>
    <property type="project" value="UniProtKB-KW"/>
</dbReference>
<dbReference type="Pfam" id="PF13894">
    <property type="entry name" value="zf-C2H2_4"/>
    <property type="match status" value="1"/>
</dbReference>
<name>A0A9D4T7S8_RHISA</name>
<dbReference type="SUPFAM" id="SSF57667">
    <property type="entry name" value="beta-beta-alpha zinc fingers"/>
    <property type="match status" value="2"/>
</dbReference>
<keyword evidence="6" id="KW-0805">Transcription regulation</keyword>
<evidence type="ECO:0000256" key="10">
    <source>
        <dbReference type="PROSITE-ProRule" id="PRU00042"/>
    </source>
</evidence>
<keyword evidence="2" id="KW-0479">Metal-binding</keyword>
<evidence type="ECO:0000256" key="2">
    <source>
        <dbReference type="ARBA" id="ARBA00022723"/>
    </source>
</evidence>
<reference evidence="12" key="2">
    <citation type="submission" date="2021-09" db="EMBL/GenBank/DDBJ databases">
        <authorList>
            <person name="Jia N."/>
            <person name="Wang J."/>
            <person name="Shi W."/>
            <person name="Du L."/>
            <person name="Sun Y."/>
            <person name="Zhan W."/>
            <person name="Jiang J."/>
            <person name="Wang Q."/>
            <person name="Zhang B."/>
            <person name="Ji P."/>
            <person name="Sakyi L.B."/>
            <person name="Cui X."/>
            <person name="Yuan T."/>
            <person name="Jiang B."/>
            <person name="Yang W."/>
            <person name="Lam T.T.-Y."/>
            <person name="Chang Q."/>
            <person name="Ding S."/>
            <person name="Wang X."/>
            <person name="Zhu J."/>
            <person name="Ruan X."/>
            <person name="Zhao L."/>
            <person name="Wei J."/>
            <person name="Que T."/>
            <person name="Du C."/>
            <person name="Cheng J."/>
            <person name="Dai P."/>
            <person name="Han X."/>
            <person name="Huang E."/>
            <person name="Gao Y."/>
            <person name="Liu J."/>
            <person name="Shao H."/>
            <person name="Ye R."/>
            <person name="Li L."/>
            <person name="Wei W."/>
            <person name="Wang X."/>
            <person name="Wang C."/>
            <person name="Huo Q."/>
            <person name="Li W."/>
            <person name="Guo W."/>
            <person name="Chen H."/>
            <person name="Chen S."/>
            <person name="Zhou L."/>
            <person name="Zhou L."/>
            <person name="Ni X."/>
            <person name="Tian J."/>
            <person name="Zhou Y."/>
            <person name="Sheng Y."/>
            <person name="Liu T."/>
            <person name="Pan Y."/>
            <person name="Xia L."/>
            <person name="Li J."/>
            <person name="Zhao F."/>
            <person name="Cao W."/>
        </authorList>
    </citation>
    <scope>NUCLEOTIDE SEQUENCE</scope>
    <source>
        <strain evidence="12">Rsan-2018</strain>
        <tissue evidence="12">Larvae</tissue>
    </source>
</reference>
<dbReference type="InterPro" id="IPR013087">
    <property type="entry name" value="Znf_C2H2_type"/>
</dbReference>
<evidence type="ECO:0000256" key="6">
    <source>
        <dbReference type="ARBA" id="ARBA00023015"/>
    </source>
</evidence>
<feature type="domain" description="C2H2-type" evidence="11">
    <location>
        <begin position="44"/>
        <end position="71"/>
    </location>
</feature>
<dbReference type="FunFam" id="3.30.160.60:FF:001485">
    <property type="entry name" value="Krueppel-related zinc finger protein"/>
    <property type="match status" value="1"/>
</dbReference>
<protein>
    <recommendedName>
        <fullName evidence="11">C2H2-type domain-containing protein</fullName>
    </recommendedName>
</protein>
<keyword evidence="4 10" id="KW-0863">Zinc-finger</keyword>
<evidence type="ECO:0000313" key="13">
    <source>
        <dbReference type="Proteomes" id="UP000821837"/>
    </source>
</evidence>
<gene>
    <name evidence="12" type="ORF">HPB52_017910</name>
</gene>
<dbReference type="Proteomes" id="UP000821837">
    <property type="component" value="Chromosome 10"/>
</dbReference>
<dbReference type="GO" id="GO:0010468">
    <property type="term" value="P:regulation of gene expression"/>
    <property type="evidence" value="ECO:0007669"/>
    <property type="project" value="TreeGrafter"/>
</dbReference>
<keyword evidence="7" id="KW-0238">DNA-binding</keyword>
<dbReference type="SMART" id="SM00355">
    <property type="entry name" value="ZnF_C2H2"/>
    <property type="match status" value="3"/>
</dbReference>
<evidence type="ECO:0000313" key="12">
    <source>
        <dbReference type="EMBL" id="KAH7976674.1"/>
    </source>
</evidence>
<feature type="domain" description="C2H2-type" evidence="11">
    <location>
        <begin position="100"/>
        <end position="123"/>
    </location>
</feature>
<dbReference type="InterPro" id="IPR050331">
    <property type="entry name" value="Zinc_finger"/>
</dbReference>
<sequence length="123" mass="13835">MKEPAEPPAASELAASSGHSACIGTQPRALVADAGSIDVDAHPHKCPHCGKGFAEAYRLRKHIRTHPNERPFKCSYCTKTFSERKYLTLHERRHTGDKPYLCQLCHMAFTCESTFSKHMQEHN</sequence>
<reference evidence="12" key="1">
    <citation type="journal article" date="2020" name="Cell">
        <title>Large-Scale Comparative Analyses of Tick Genomes Elucidate Their Genetic Diversity and Vector Capacities.</title>
        <authorList>
            <consortium name="Tick Genome and Microbiome Consortium (TIGMIC)"/>
            <person name="Jia N."/>
            <person name="Wang J."/>
            <person name="Shi W."/>
            <person name="Du L."/>
            <person name="Sun Y."/>
            <person name="Zhan W."/>
            <person name="Jiang J.F."/>
            <person name="Wang Q."/>
            <person name="Zhang B."/>
            <person name="Ji P."/>
            <person name="Bell-Sakyi L."/>
            <person name="Cui X.M."/>
            <person name="Yuan T.T."/>
            <person name="Jiang B.G."/>
            <person name="Yang W.F."/>
            <person name="Lam T.T."/>
            <person name="Chang Q.C."/>
            <person name="Ding S.J."/>
            <person name="Wang X.J."/>
            <person name="Zhu J.G."/>
            <person name="Ruan X.D."/>
            <person name="Zhao L."/>
            <person name="Wei J.T."/>
            <person name="Ye R.Z."/>
            <person name="Que T.C."/>
            <person name="Du C.H."/>
            <person name="Zhou Y.H."/>
            <person name="Cheng J.X."/>
            <person name="Dai P.F."/>
            <person name="Guo W.B."/>
            <person name="Han X.H."/>
            <person name="Huang E.J."/>
            <person name="Li L.F."/>
            <person name="Wei W."/>
            <person name="Gao Y.C."/>
            <person name="Liu J.Z."/>
            <person name="Shao H.Z."/>
            <person name="Wang X."/>
            <person name="Wang C.C."/>
            <person name="Yang T.C."/>
            <person name="Huo Q.B."/>
            <person name="Li W."/>
            <person name="Chen H.Y."/>
            <person name="Chen S.E."/>
            <person name="Zhou L.G."/>
            <person name="Ni X.B."/>
            <person name="Tian J.H."/>
            <person name="Sheng Y."/>
            <person name="Liu T."/>
            <person name="Pan Y.S."/>
            <person name="Xia L.Y."/>
            <person name="Li J."/>
            <person name="Zhao F."/>
            <person name="Cao W.C."/>
        </authorList>
    </citation>
    <scope>NUCLEOTIDE SEQUENCE</scope>
    <source>
        <strain evidence="12">Rsan-2018</strain>
    </source>
</reference>
<keyword evidence="9" id="KW-0539">Nucleus</keyword>
<evidence type="ECO:0000256" key="7">
    <source>
        <dbReference type="ARBA" id="ARBA00023125"/>
    </source>
</evidence>
<dbReference type="PANTHER" id="PTHR16515:SF66">
    <property type="entry name" value="C2H2-TYPE DOMAIN-CONTAINING PROTEIN"/>
    <property type="match status" value="1"/>
</dbReference>